<protein>
    <submittedName>
        <fullName evidence="2">Uncharacterized protein</fullName>
    </submittedName>
</protein>
<accession>A0A6A6DAR8</accession>
<organism evidence="2 3">
    <name type="scientific">Zopfia rhizophila CBS 207.26</name>
    <dbReference type="NCBI Taxonomy" id="1314779"/>
    <lineage>
        <taxon>Eukaryota</taxon>
        <taxon>Fungi</taxon>
        <taxon>Dikarya</taxon>
        <taxon>Ascomycota</taxon>
        <taxon>Pezizomycotina</taxon>
        <taxon>Dothideomycetes</taxon>
        <taxon>Dothideomycetes incertae sedis</taxon>
        <taxon>Zopfiaceae</taxon>
        <taxon>Zopfia</taxon>
    </lineage>
</organism>
<dbReference type="EMBL" id="ML994704">
    <property type="protein sequence ID" value="KAF2176644.1"/>
    <property type="molecule type" value="Genomic_DNA"/>
</dbReference>
<name>A0A6A6DAR8_9PEZI</name>
<evidence type="ECO:0000313" key="3">
    <source>
        <dbReference type="Proteomes" id="UP000800200"/>
    </source>
</evidence>
<evidence type="ECO:0000256" key="1">
    <source>
        <dbReference type="SAM" id="MobiDB-lite"/>
    </source>
</evidence>
<reference evidence="2" key="1">
    <citation type="journal article" date="2020" name="Stud. Mycol.">
        <title>101 Dothideomycetes genomes: a test case for predicting lifestyles and emergence of pathogens.</title>
        <authorList>
            <person name="Haridas S."/>
            <person name="Albert R."/>
            <person name="Binder M."/>
            <person name="Bloem J."/>
            <person name="Labutti K."/>
            <person name="Salamov A."/>
            <person name="Andreopoulos B."/>
            <person name="Baker S."/>
            <person name="Barry K."/>
            <person name="Bills G."/>
            <person name="Bluhm B."/>
            <person name="Cannon C."/>
            <person name="Castanera R."/>
            <person name="Culley D."/>
            <person name="Daum C."/>
            <person name="Ezra D."/>
            <person name="Gonzalez J."/>
            <person name="Henrissat B."/>
            <person name="Kuo A."/>
            <person name="Liang C."/>
            <person name="Lipzen A."/>
            <person name="Lutzoni F."/>
            <person name="Magnuson J."/>
            <person name="Mondo S."/>
            <person name="Nolan M."/>
            <person name="Ohm R."/>
            <person name="Pangilinan J."/>
            <person name="Park H.-J."/>
            <person name="Ramirez L."/>
            <person name="Alfaro M."/>
            <person name="Sun H."/>
            <person name="Tritt A."/>
            <person name="Yoshinaga Y."/>
            <person name="Zwiers L.-H."/>
            <person name="Turgeon B."/>
            <person name="Goodwin S."/>
            <person name="Spatafora J."/>
            <person name="Crous P."/>
            <person name="Grigoriev I."/>
        </authorList>
    </citation>
    <scope>NUCLEOTIDE SEQUENCE</scope>
    <source>
        <strain evidence="2">CBS 207.26</strain>
    </source>
</reference>
<evidence type="ECO:0000313" key="2">
    <source>
        <dbReference type="EMBL" id="KAF2176644.1"/>
    </source>
</evidence>
<dbReference type="Proteomes" id="UP000800200">
    <property type="component" value="Unassembled WGS sequence"/>
</dbReference>
<keyword evidence="3" id="KW-1185">Reference proteome</keyword>
<gene>
    <name evidence="2" type="ORF">K469DRAFT_812757</name>
</gene>
<proteinExistence type="predicted"/>
<dbReference type="AlphaFoldDB" id="A0A6A6DAR8"/>
<feature type="compositionally biased region" description="Basic and acidic residues" evidence="1">
    <location>
        <begin position="119"/>
        <end position="135"/>
    </location>
</feature>
<feature type="region of interest" description="Disordered" evidence="1">
    <location>
        <begin position="101"/>
        <end position="135"/>
    </location>
</feature>
<dbReference type="OrthoDB" id="5003716at2759"/>
<sequence>MKYGGSRRTRLSGRCPQLLLADLGELRRHTAIKTSVLRIRSRYPWDRTFKDTVSFDELQELARQSMEVPEESESENKNWLEKLKRADPKPNYLANSMNHTTSYNVGLEGSKRVNPPELLDERRDEKPENGKVKKDSSLFDDTFFQPLKRKLLSENSQQAVKRVKVSPINSIDDEATQSPLIASACTISSPLHEDSSVTLSANSLVTKPGLETLAKNSD</sequence>